<comment type="caution">
    <text evidence="2">The sequence shown here is derived from an EMBL/GenBank/DDBJ whole genome shotgun (WGS) entry which is preliminary data.</text>
</comment>
<evidence type="ECO:0000313" key="2">
    <source>
        <dbReference type="EMBL" id="KAK0623700.1"/>
    </source>
</evidence>
<gene>
    <name evidence="2" type="ORF">B0T14DRAFT_408283</name>
</gene>
<dbReference type="SMART" id="SM00317">
    <property type="entry name" value="SET"/>
    <property type="match status" value="1"/>
</dbReference>
<dbReference type="InterPro" id="IPR001214">
    <property type="entry name" value="SET_dom"/>
</dbReference>
<dbReference type="Gene3D" id="2.170.270.10">
    <property type="entry name" value="SET domain"/>
    <property type="match status" value="1"/>
</dbReference>
<feature type="non-terminal residue" evidence="2">
    <location>
        <position position="385"/>
    </location>
</feature>
<feature type="non-terminal residue" evidence="2">
    <location>
        <position position="1"/>
    </location>
</feature>
<dbReference type="SUPFAM" id="SSF82199">
    <property type="entry name" value="SET domain"/>
    <property type="match status" value="1"/>
</dbReference>
<dbReference type="CDD" id="cd20071">
    <property type="entry name" value="SET_SMYD"/>
    <property type="match status" value="1"/>
</dbReference>
<dbReference type="Pfam" id="PF00856">
    <property type="entry name" value="SET"/>
    <property type="match status" value="1"/>
</dbReference>
<dbReference type="AlphaFoldDB" id="A0AA39WYR9"/>
<protein>
    <recommendedName>
        <fullName evidence="1">SET domain-containing protein</fullName>
    </recommendedName>
</protein>
<name>A0AA39WYR9_9PEZI</name>
<keyword evidence="3" id="KW-1185">Reference proteome</keyword>
<sequence length="385" mass="42785">QCRYNRVGPLNPGIHQTQCSTIVDDKTPDAPSRSPWSYTPICVDPAETSDETSKLCTYTVTSLRGGPGMSIITTPSIAAGLTSILQQPEIAWLEKQRGVPLAQDPRVAYEIKEIPNKGYGVIATSLIPKDGVVMVELPYMLKISDPSPWNHKGALALMQQAAKRLSSRDQSRLLQMARQDKGYVLDDIFRTNSFRVSVEGVGHSALYPEIARINHECKPNTVIQYSTTTLAMEIIAYRDIEPGEEITLSYFSLNLRYHQRLSAIKNWGFSCSCSFCADEAAREESDQKRQNIESILLAITRQENITRDIVSRAVGKLHEITEEEGLTAQMGDLLLMVADACVAAKDFELARQIGEEALKISRKYAGFDNDRTNDVVKLLEGLEGK</sequence>
<dbReference type="Proteomes" id="UP001175000">
    <property type="component" value="Unassembled WGS sequence"/>
</dbReference>
<evidence type="ECO:0000259" key="1">
    <source>
        <dbReference type="PROSITE" id="PS50280"/>
    </source>
</evidence>
<evidence type="ECO:0000313" key="3">
    <source>
        <dbReference type="Proteomes" id="UP001175000"/>
    </source>
</evidence>
<accession>A0AA39WYR9</accession>
<dbReference type="PROSITE" id="PS50280">
    <property type="entry name" value="SET"/>
    <property type="match status" value="1"/>
</dbReference>
<reference evidence="2" key="1">
    <citation type="submission" date="2023-06" db="EMBL/GenBank/DDBJ databases">
        <title>Genome-scale phylogeny and comparative genomics of the fungal order Sordariales.</title>
        <authorList>
            <consortium name="Lawrence Berkeley National Laboratory"/>
            <person name="Hensen N."/>
            <person name="Bonometti L."/>
            <person name="Westerberg I."/>
            <person name="Brannstrom I.O."/>
            <person name="Guillou S."/>
            <person name="Cros-Aarteil S."/>
            <person name="Calhoun S."/>
            <person name="Haridas S."/>
            <person name="Kuo A."/>
            <person name="Mondo S."/>
            <person name="Pangilinan J."/>
            <person name="Riley R."/>
            <person name="Labutti K."/>
            <person name="Andreopoulos B."/>
            <person name="Lipzen A."/>
            <person name="Chen C."/>
            <person name="Yanf M."/>
            <person name="Daum C."/>
            <person name="Ng V."/>
            <person name="Clum A."/>
            <person name="Steindorff A."/>
            <person name="Ohm R."/>
            <person name="Martin F."/>
            <person name="Silar P."/>
            <person name="Natvig D."/>
            <person name="Lalanne C."/>
            <person name="Gautier V."/>
            <person name="Ament-Velasquez S.L."/>
            <person name="Kruys A."/>
            <person name="Hutchinson M.I."/>
            <person name="Powell A.J."/>
            <person name="Barry K."/>
            <person name="Miller A.N."/>
            <person name="Grigoriev I.V."/>
            <person name="Debuchy R."/>
            <person name="Gladieux P."/>
            <person name="Thoren M.H."/>
            <person name="Johannesson H."/>
        </authorList>
    </citation>
    <scope>NUCLEOTIDE SEQUENCE</scope>
    <source>
        <strain evidence="2">CBS 606.72</strain>
    </source>
</reference>
<proteinExistence type="predicted"/>
<organism evidence="2 3">
    <name type="scientific">Immersiella caudata</name>
    <dbReference type="NCBI Taxonomy" id="314043"/>
    <lineage>
        <taxon>Eukaryota</taxon>
        <taxon>Fungi</taxon>
        <taxon>Dikarya</taxon>
        <taxon>Ascomycota</taxon>
        <taxon>Pezizomycotina</taxon>
        <taxon>Sordariomycetes</taxon>
        <taxon>Sordariomycetidae</taxon>
        <taxon>Sordariales</taxon>
        <taxon>Lasiosphaeriaceae</taxon>
        <taxon>Immersiella</taxon>
    </lineage>
</organism>
<dbReference type="PANTHER" id="PTHR47332">
    <property type="entry name" value="SET DOMAIN-CONTAINING PROTEIN 5"/>
    <property type="match status" value="1"/>
</dbReference>
<dbReference type="InterPro" id="IPR046341">
    <property type="entry name" value="SET_dom_sf"/>
</dbReference>
<feature type="domain" description="SET" evidence="1">
    <location>
        <begin position="107"/>
        <end position="251"/>
    </location>
</feature>
<dbReference type="PANTHER" id="PTHR47332:SF4">
    <property type="entry name" value="SET DOMAIN-CONTAINING PROTEIN 5"/>
    <property type="match status" value="1"/>
</dbReference>
<dbReference type="EMBL" id="JAULSU010000003">
    <property type="protein sequence ID" value="KAK0623700.1"/>
    <property type="molecule type" value="Genomic_DNA"/>
</dbReference>
<dbReference type="InterPro" id="IPR053185">
    <property type="entry name" value="SET_domain_protein"/>
</dbReference>